<feature type="transmembrane region" description="Helical" evidence="6">
    <location>
        <begin position="308"/>
        <end position="327"/>
    </location>
</feature>
<keyword evidence="2" id="KW-1003">Cell membrane</keyword>
<feature type="transmembrane region" description="Helical" evidence="6">
    <location>
        <begin position="339"/>
        <end position="363"/>
    </location>
</feature>
<proteinExistence type="predicted"/>
<evidence type="ECO:0000256" key="6">
    <source>
        <dbReference type="SAM" id="Phobius"/>
    </source>
</evidence>
<comment type="caution">
    <text evidence="8">The sequence shown here is derived from an EMBL/GenBank/DDBJ whole genome shotgun (WGS) entry which is preliminary data.</text>
</comment>
<keyword evidence="4 6" id="KW-1133">Transmembrane helix</keyword>
<feature type="transmembrane region" description="Helical" evidence="6">
    <location>
        <begin position="369"/>
        <end position="388"/>
    </location>
</feature>
<accession>A0ABP9XC86</accession>
<evidence type="ECO:0000256" key="1">
    <source>
        <dbReference type="ARBA" id="ARBA00004651"/>
    </source>
</evidence>
<dbReference type="PANTHER" id="PTHR43124:SF3">
    <property type="entry name" value="CHLORAMPHENICOL EFFLUX PUMP RV0191"/>
    <property type="match status" value="1"/>
</dbReference>
<dbReference type="Pfam" id="PF07690">
    <property type="entry name" value="MFS_1"/>
    <property type="match status" value="1"/>
</dbReference>
<evidence type="ECO:0000259" key="7">
    <source>
        <dbReference type="PROSITE" id="PS50850"/>
    </source>
</evidence>
<feature type="transmembrane region" description="Helical" evidence="6">
    <location>
        <begin position="282"/>
        <end position="302"/>
    </location>
</feature>
<evidence type="ECO:0000313" key="8">
    <source>
        <dbReference type="EMBL" id="GAA5532980.1"/>
    </source>
</evidence>
<feature type="transmembrane region" description="Helical" evidence="6">
    <location>
        <begin position="221"/>
        <end position="243"/>
    </location>
</feature>
<comment type="subcellular location">
    <subcellularLocation>
        <location evidence="1">Cell membrane</location>
        <topology evidence="1">Multi-pass membrane protein</topology>
    </subcellularLocation>
</comment>
<gene>
    <name evidence="8" type="ORF">Dalu01_01377</name>
</gene>
<feature type="domain" description="Major facilitator superfamily (MFS) profile" evidence="7">
    <location>
        <begin position="6"/>
        <end position="391"/>
    </location>
</feature>
<evidence type="ECO:0000256" key="2">
    <source>
        <dbReference type="ARBA" id="ARBA00022475"/>
    </source>
</evidence>
<feature type="transmembrane region" description="Helical" evidence="6">
    <location>
        <begin position="44"/>
        <end position="68"/>
    </location>
</feature>
<dbReference type="SUPFAM" id="SSF103473">
    <property type="entry name" value="MFS general substrate transporter"/>
    <property type="match status" value="1"/>
</dbReference>
<feature type="transmembrane region" description="Helical" evidence="6">
    <location>
        <begin position="255"/>
        <end position="275"/>
    </location>
</feature>
<keyword evidence="3 6" id="KW-0812">Transmembrane</keyword>
<dbReference type="InterPro" id="IPR050189">
    <property type="entry name" value="MFS_Efflux_Transporters"/>
</dbReference>
<evidence type="ECO:0000313" key="9">
    <source>
        <dbReference type="Proteomes" id="UP001404956"/>
    </source>
</evidence>
<name>A0ABP9XC86_9DEIO</name>
<evidence type="ECO:0000256" key="5">
    <source>
        <dbReference type="ARBA" id="ARBA00023136"/>
    </source>
</evidence>
<evidence type="ECO:0000256" key="4">
    <source>
        <dbReference type="ARBA" id="ARBA00022989"/>
    </source>
</evidence>
<feature type="transmembrane region" description="Helical" evidence="6">
    <location>
        <begin position="168"/>
        <end position="185"/>
    </location>
</feature>
<feature type="transmembrane region" description="Helical" evidence="6">
    <location>
        <begin position="141"/>
        <end position="162"/>
    </location>
</feature>
<keyword evidence="9" id="KW-1185">Reference proteome</keyword>
<dbReference type="Proteomes" id="UP001404956">
    <property type="component" value="Unassembled WGS sequence"/>
</dbReference>
<protein>
    <recommendedName>
        <fullName evidence="7">Major facilitator superfamily (MFS) profile domain-containing protein</fullName>
    </recommendedName>
</protein>
<feature type="transmembrane region" description="Helical" evidence="6">
    <location>
        <begin position="110"/>
        <end position="129"/>
    </location>
</feature>
<keyword evidence="5 6" id="KW-0472">Membrane</keyword>
<organism evidence="8 9">
    <name type="scientific">Deinococcus aluminii</name>
    <dbReference type="NCBI Taxonomy" id="1656885"/>
    <lineage>
        <taxon>Bacteria</taxon>
        <taxon>Thermotogati</taxon>
        <taxon>Deinococcota</taxon>
        <taxon>Deinococci</taxon>
        <taxon>Deinococcales</taxon>
        <taxon>Deinococcaceae</taxon>
        <taxon>Deinococcus</taxon>
    </lineage>
</organism>
<sequence length="391" mass="40474">MTHPPRLLKVPLAFLAAALTTELLDELVDGVTGAAWPLVRHDLALSYLEVGLLLGLPALLANLVEPVLGVLADFGQRRTLVLGGGLVFAASLALFALAGGFWPLLAALGLFYPASGAFVSLTQAALMDAEPGRREQNMARWSLAGSVGNVVGPLLVGLALTLGLGWRPVYGLLAALTGVALVVVWRSPAALASRPAAPLEWRGTVRGLWAALRRGEVWRALLLLEAANLMLDVLRGFLALYFVDTVGTTPGTGGLAVAVFTGVGLVGDVLVLPLLERVPGVRYLRLSALVTAAVFPAFLLAPSVAVKLALLGLLGLLNAGWYAVLQARLYASLPERSGTVMALGSVAGMAGGAVPLLLGAVAGRFGLETALWCLLAGPLALLVGLPRLRPG</sequence>
<dbReference type="InterPro" id="IPR011701">
    <property type="entry name" value="MFS"/>
</dbReference>
<dbReference type="PANTHER" id="PTHR43124">
    <property type="entry name" value="PURINE EFFLUX PUMP PBUE"/>
    <property type="match status" value="1"/>
</dbReference>
<dbReference type="Gene3D" id="1.20.1250.20">
    <property type="entry name" value="MFS general substrate transporter like domains"/>
    <property type="match status" value="2"/>
</dbReference>
<dbReference type="PROSITE" id="PS50850">
    <property type="entry name" value="MFS"/>
    <property type="match status" value="1"/>
</dbReference>
<dbReference type="InterPro" id="IPR020846">
    <property type="entry name" value="MFS_dom"/>
</dbReference>
<feature type="transmembrane region" description="Helical" evidence="6">
    <location>
        <begin position="80"/>
        <end position="104"/>
    </location>
</feature>
<reference evidence="8 9" key="1">
    <citation type="submission" date="2024-02" db="EMBL/GenBank/DDBJ databases">
        <title>Deinococcus aluminii NBRC 112889.</title>
        <authorList>
            <person name="Ichikawa N."/>
            <person name="Katano-Makiyama Y."/>
            <person name="Hidaka K."/>
        </authorList>
    </citation>
    <scope>NUCLEOTIDE SEQUENCE [LARGE SCALE GENOMIC DNA]</scope>
    <source>
        <strain evidence="8 9">NBRC 112889</strain>
    </source>
</reference>
<dbReference type="InterPro" id="IPR036259">
    <property type="entry name" value="MFS_trans_sf"/>
</dbReference>
<evidence type="ECO:0000256" key="3">
    <source>
        <dbReference type="ARBA" id="ARBA00022692"/>
    </source>
</evidence>
<dbReference type="RefSeq" id="WP_345452588.1">
    <property type="nucleotide sequence ID" value="NZ_BAABRV010000003.1"/>
</dbReference>
<dbReference type="EMBL" id="BAABRV010000003">
    <property type="protein sequence ID" value="GAA5532980.1"/>
    <property type="molecule type" value="Genomic_DNA"/>
</dbReference>